<dbReference type="OrthoDB" id="2121828at2759"/>
<feature type="domain" description="Plastocyanin-like" evidence="3">
    <location>
        <begin position="118"/>
        <end position="159"/>
    </location>
</feature>
<evidence type="ECO:0000313" key="5">
    <source>
        <dbReference type="Proteomes" id="UP000655225"/>
    </source>
</evidence>
<evidence type="ECO:0000259" key="3">
    <source>
        <dbReference type="Pfam" id="PF00394"/>
    </source>
</evidence>
<reference evidence="4 5" key="1">
    <citation type="submission" date="2020-04" db="EMBL/GenBank/DDBJ databases">
        <title>Plant Genome Project.</title>
        <authorList>
            <person name="Zhang R.-G."/>
        </authorList>
    </citation>
    <scope>NUCLEOTIDE SEQUENCE [LARGE SCALE GENOMIC DNA]</scope>
    <source>
        <strain evidence="4">YNK0</strain>
        <tissue evidence="4">Leaf</tissue>
    </source>
</reference>
<protein>
    <recommendedName>
        <fullName evidence="3">Plastocyanin-like domain-containing protein</fullName>
    </recommendedName>
</protein>
<name>A0A834YBM3_TETSI</name>
<organism evidence="4 5">
    <name type="scientific">Tetracentron sinense</name>
    <name type="common">Spur-leaf</name>
    <dbReference type="NCBI Taxonomy" id="13715"/>
    <lineage>
        <taxon>Eukaryota</taxon>
        <taxon>Viridiplantae</taxon>
        <taxon>Streptophyta</taxon>
        <taxon>Embryophyta</taxon>
        <taxon>Tracheophyta</taxon>
        <taxon>Spermatophyta</taxon>
        <taxon>Magnoliopsida</taxon>
        <taxon>Trochodendrales</taxon>
        <taxon>Trochodendraceae</taxon>
        <taxon>Tetracentron</taxon>
    </lineage>
</organism>
<dbReference type="Proteomes" id="UP000655225">
    <property type="component" value="Unassembled WGS sequence"/>
</dbReference>
<dbReference type="EMBL" id="JABCRI010000069">
    <property type="protein sequence ID" value="KAF8376786.1"/>
    <property type="molecule type" value="Genomic_DNA"/>
</dbReference>
<evidence type="ECO:0000256" key="1">
    <source>
        <dbReference type="SAM" id="MobiDB-lite"/>
    </source>
</evidence>
<feature type="compositionally biased region" description="Polar residues" evidence="1">
    <location>
        <begin position="156"/>
        <end position="168"/>
    </location>
</feature>
<dbReference type="AlphaFoldDB" id="A0A834YBM3"/>
<keyword evidence="5" id="KW-1185">Reference proteome</keyword>
<evidence type="ECO:0000313" key="4">
    <source>
        <dbReference type="EMBL" id="KAF8376786.1"/>
    </source>
</evidence>
<evidence type="ECO:0000256" key="2">
    <source>
        <dbReference type="SAM" id="SignalP"/>
    </source>
</evidence>
<feature type="region of interest" description="Disordered" evidence="1">
    <location>
        <begin position="142"/>
        <end position="168"/>
    </location>
</feature>
<proteinExistence type="predicted"/>
<accession>A0A834YBM3</accession>
<sequence>MESWVRVLVLVGLLFPVLVECRVRHYKFNVSGDEEHLPAVFRQAHRYFEWAVSRAHSVCKGRQYSAREGCQPRPIQKDLSLPFSSQKSNLACRNVMGNMVILVETSKACCCYRILRIAGEWWKSDVEDLINEALKSGSAPNVSDAHTINGHPGPVSSCSSQGTNMAME</sequence>
<dbReference type="InterPro" id="IPR001117">
    <property type="entry name" value="Cu-oxidase_2nd"/>
</dbReference>
<comment type="caution">
    <text evidence="4">The sequence shown here is derived from an EMBL/GenBank/DDBJ whole genome shotgun (WGS) entry which is preliminary data.</text>
</comment>
<feature type="chain" id="PRO_5033036005" description="Plastocyanin-like domain-containing protein" evidence="2">
    <location>
        <begin position="22"/>
        <end position="168"/>
    </location>
</feature>
<gene>
    <name evidence="4" type="ORF">HHK36_031545</name>
</gene>
<keyword evidence="2" id="KW-0732">Signal</keyword>
<dbReference type="Pfam" id="PF00394">
    <property type="entry name" value="Cu-oxidase"/>
    <property type="match status" value="1"/>
</dbReference>
<feature type="signal peptide" evidence="2">
    <location>
        <begin position="1"/>
        <end position="21"/>
    </location>
</feature>